<gene>
    <name evidence="1" type="ORF">RRF57_011208</name>
</gene>
<reference evidence="1 2" key="1">
    <citation type="submission" date="2023-10" db="EMBL/GenBank/DDBJ databases">
        <title>Draft genome sequence of Xylaria bambusicola isolate GMP-LS, the root and basal stem rot pathogen of sugarcane in Indonesia.</title>
        <authorList>
            <person name="Selvaraj P."/>
            <person name="Muralishankar V."/>
            <person name="Muruganantham S."/>
            <person name="Sp S."/>
            <person name="Haryani S."/>
            <person name="Lau K.J.X."/>
            <person name="Naqvi N.I."/>
        </authorList>
    </citation>
    <scope>NUCLEOTIDE SEQUENCE [LARGE SCALE GENOMIC DNA]</scope>
    <source>
        <strain evidence="1">GMP-LS</strain>
    </source>
</reference>
<dbReference type="EMBL" id="JAWHQM010000053">
    <property type="protein sequence ID" value="KAK5635496.1"/>
    <property type="molecule type" value="Genomic_DNA"/>
</dbReference>
<proteinExistence type="predicted"/>
<keyword evidence="2" id="KW-1185">Reference proteome</keyword>
<evidence type="ECO:0000313" key="1">
    <source>
        <dbReference type="EMBL" id="KAK5635496.1"/>
    </source>
</evidence>
<name>A0AAN7ZCZ4_9PEZI</name>
<protein>
    <submittedName>
        <fullName evidence="1">Uncharacterized protein</fullName>
    </submittedName>
</protein>
<organism evidence="1 2">
    <name type="scientific">Xylaria bambusicola</name>
    <dbReference type="NCBI Taxonomy" id="326684"/>
    <lineage>
        <taxon>Eukaryota</taxon>
        <taxon>Fungi</taxon>
        <taxon>Dikarya</taxon>
        <taxon>Ascomycota</taxon>
        <taxon>Pezizomycotina</taxon>
        <taxon>Sordariomycetes</taxon>
        <taxon>Xylariomycetidae</taxon>
        <taxon>Xylariales</taxon>
        <taxon>Xylariaceae</taxon>
        <taxon>Xylaria</taxon>
    </lineage>
</organism>
<comment type="caution">
    <text evidence="1">The sequence shown here is derived from an EMBL/GenBank/DDBJ whole genome shotgun (WGS) entry which is preliminary data.</text>
</comment>
<dbReference type="Proteomes" id="UP001305414">
    <property type="component" value="Unassembled WGS sequence"/>
</dbReference>
<evidence type="ECO:0000313" key="2">
    <source>
        <dbReference type="Proteomes" id="UP001305414"/>
    </source>
</evidence>
<dbReference type="AlphaFoldDB" id="A0AAN7ZCZ4"/>
<sequence>MYQISHPQEIEIELDEKEDAIDVFVLDFGESKVIREIRAMTKAEFVYDTSELCQLYKRLKELFSLTH</sequence>
<accession>A0AAN7ZCZ4</accession>